<dbReference type="Gene3D" id="3.30.565.10">
    <property type="entry name" value="Histidine kinase-like ATPase, C-terminal domain"/>
    <property type="match status" value="1"/>
</dbReference>
<keyword evidence="2" id="KW-1185">Reference proteome</keyword>
<sequence>MGNEFKITISLNVLNHLGINLYSNIASVLAETVANAWDADAKSVDITIDRESNIITIFDDGHGMTKLDINHKFLKVGYPRRETEEGRLSPNLKRPVMGRKGIGKLSLFSIADTIEVYSVRDGEKSALKMSLPELKEQIKGTGEAGGTYNPHVLNTDGINWTSGTRIILRDLRQKRIFETSLRKKLARRFSVIGEKNDFSVIVNKTPISIADRDYFNRLENIWTFGQVDLPRSIVPTENVPNAVTKNGNEIKGWIGTVKESSDLKDGSESLNQIVIMVRNKLAQEDILSEINETGIYSSYLIGEIHADFLDDDDLEDIATSSRQHIIEDDPRYIELRDWVKEQLKKIQNKWSKLRDQKGKDEALKNPALNQWFKTLSPDHKSSATKLFGRINQMTVDSSEDRETLFSHAVLAFESLKYRDNLEALDKISVENLHALSEVFGRLDDLEASLYYQIVKERIEVIRVLEERVDANDLEKVIQEHLFNHLWLLDPSWERATDSEYMEQRVDKVFGTLDAELTEEEKRARLDIRYKSVSGKHIVIELKRPDRIVDYWELGRQIDKYRGAMQKILDETNAKEPLEFICVLGKPLRGWEDSRKREEDVTKLKSQDARVVLYPELIRNAMQAYQSYLSKSKVAGQVFDLIRNIQSGI</sequence>
<dbReference type="RefSeq" id="WP_379929394.1">
    <property type="nucleotide sequence ID" value="NZ_JBHUMM010000020.1"/>
</dbReference>
<organism evidence="1 2">
    <name type="scientific">Marinicrinis sediminis</name>
    <dbReference type="NCBI Taxonomy" id="1652465"/>
    <lineage>
        <taxon>Bacteria</taxon>
        <taxon>Bacillati</taxon>
        <taxon>Bacillota</taxon>
        <taxon>Bacilli</taxon>
        <taxon>Bacillales</taxon>
        <taxon>Paenibacillaceae</taxon>
    </lineage>
</organism>
<keyword evidence="1" id="KW-0067">ATP-binding</keyword>
<gene>
    <name evidence="1" type="ORF">ACFSUC_09895</name>
</gene>
<accession>A0ABW5RBG5</accession>
<dbReference type="InterPro" id="IPR036890">
    <property type="entry name" value="HATPase_C_sf"/>
</dbReference>
<proteinExistence type="predicted"/>
<reference evidence="2" key="1">
    <citation type="journal article" date="2019" name="Int. J. Syst. Evol. Microbiol.">
        <title>The Global Catalogue of Microorganisms (GCM) 10K type strain sequencing project: providing services to taxonomists for standard genome sequencing and annotation.</title>
        <authorList>
            <consortium name="The Broad Institute Genomics Platform"/>
            <consortium name="The Broad Institute Genome Sequencing Center for Infectious Disease"/>
            <person name="Wu L."/>
            <person name="Ma J."/>
        </authorList>
    </citation>
    <scope>NUCLEOTIDE SEQUENCE [LARGE SCALE GENOMIC DNA]</scope>
    <source>
        <strain evidence="2">KCTC 33676</strain>
    </source>
</reference>
<dbReference type="EMBL" id="JBHUMM010000020">
    <property type="protein sequence ID" value="MFD2671919.1"/>
    <property type="molecule type" value="Genomic_DNA"/>
</dbReference>
<keyword evidence="1" id="KW-0547">Nucleotide-binding</keyword>
<evidence type="ECO:0000313" key="1">
    <source>
        <dbReference type="EMBL" id="MFD2671919.1"/>
    </source>
</evidence>
<dbReference type="Proteomes" id="UP001597497">
    <property type="component" value="Unassembled WGS sequence"/>
</dbReference>
<comment type="caution">
    <text evidence="1">The sequence shown here is derived from an EMBL/GenBank/DDBJ whole genome shotgun (WGS) entry which is preliminary data.</text>
</comment>
<dbReference type="Pfam" id="PF13589">
    <property type="entry name" value="HATPase_c_3"/>
    <property type="match status" value="1"/>
</dbReference>
<protein>
    <submittedName>
        <fullName evidence="1">ATP-binding protein</fullName>
    </submittedName>
</protein>
<evidence type="ECO:0000313" key="2">
    <source>
        <dbReference type="Proteomes" id="UP001597497"/>
    </source>
</evidence>
<name>A0ABW5RBG5_9BACL</name>
<dbReference type="GO" id="GO:0005524">
    <property type="term" value="F:ATP binding"/>
    <property type="evidence" value="ECO:0007669"/>
    <property type="project" value="UniProtKB-KW"/>
</dbReference>
<dbReference type="SUPFAM" id="SSF55874">
    <property type="entry name" value="ATPase domain of HSP90 chaperone/DNA topoisomerase II/histidine kinase"/>
    <property type="match status" value="1"/>
</dbReference>